<evidence type="ECO:0000256" key="1">
    <source>
        <dbReference type="ARBA" id="ARBA00008239"/>
    </source>
</evidence>
<feature type="non-terminal residue" evidence="5">
    <location>
        <position position="97"/>
    </location>
</feature>
<gene>
    <name evidence="5" type="ORF">MNBD_CHLOROFLEXI01-3453</name>
</gene>
<dbReference type="AlphaFoldDB" id="A0A3B0V1S2"/>
<dbReference type="GO" id="GO:0016887">
    <property type="term" value="F:ATP hydrolysis activity"/>
    <property type="evidence" value="ECO:0007669"/>
    <property type="project" value="InterPro"/>
</dbReference>
<dbReference type="GO" id="GO:0140662">
    <property type="term" value="F:ATP-dependent protein folding chaperone"/>
    <property type="evidence" value="ECO:0007669"/>
    <property type="project" value="InterPro"/>
</dbReference>
<evidence type="ECO:0000256" key="3">
    <source>
        <dbReference type="ARBA" id="ARBA00022840"/>
    </source>
</evidence>
<name>A0A3B0V1S2_9ZZZZ</name>
<dbReference type="PRINTS" id="PR00775">
    <property type="entry name" value="HEATSHOCK90"/>
</dbReference>
<dbReference type="GO" id="GO:0051082">
    <property type="term" value="F:unfolded protein binding"/>
    <property type="evidence" value="ECO:0007669"/>
    <property type="project" value="InterPro"/>
</dbReference>
<evidence type="ECO:0000256" key="2">
    <source>
        <dbReference type="ARBA" id="ARBA00022741"/>
    </source>
</evidence>
<comment type="similarity">
    <text evidence="1">Belongs to the heat shock protein 90 family.</text>
</comment>
<proteinExistence type="inferred from homology"/>
<reference evidence="5" key="1">
    <citation type="submission" date="2018-06" db="EMBL/GenBank/DDBJ databases">
        <authorList>
            <person name="Zhirakovskaya E."/>
        </authorList>
    </citation>
    <scope>NUCLEOTIDE SEQUENCE</scope>
</reference>
<protein>
    <submittedName>
        <fullName evidence="5">Chaperone protein HtpG</fullName>
    </submittedName>
</protein>
<dbReference type="InterPro" id="IPR020575">
    <property type="entry name" value="Hsp90_N"/>
</dbReference>
<evidence type="ECO:0000313" key="5">
    <source>
        <dbReference type="EMBL" id="VAW32682.1"/>
    </source>
</evidence>
<accession>A0A3B0V1S2</accession>
<dbReference type="SUPFAM" id="SSF55874">
    <property type="entry name" value="ATPase domain of HSP90 chaperone/DNA topoisomerase II/histidine kinase"/>
    <property type="match status" value="1"/>
</dbReference>
<sequence length="97" mass="11042">MTTTKTPPNTDFRFKAEVKQLLQILVHSLYKEPDIFLRELISNASDALTRIQFEMLTNRDVLDSDAELAIHIEIPEVGEDEPKKIIIKDSGIGMTKD</sequence>
<keyword evidence="2" id="KW-0547">Nucleotide-binding</keyword>
<dbReference type="EMBL" id="UOEU01000380">
    <property type="protein sequence ID" value="VAW32682.1"/>
    <property type="molecule type" value="Genomic_DNA"/>
</dbReference>
<dbReference type="GO" id="GO:0005524">
    <property type="term" value="F:ATP binding"/>
    <property type="evidence" value="ECO:0007669"/>
    <property type="project" value="UniProtKB-KW"/>
</dbReference>
<dbReference type="PANTHER" id="PTHR11528">
    <property type="entry name" value="HEAT SHOCK PROTEIN 90 FAMILY MEMBER"/>
    <property type="match status" value="1"/>
</dbReference>
<organism evidence="5">
    <name type="scientific">hydrothermal vent metagenome</name>
    <dbReference type="NCBI Taxonomy" id="652676"/>
    <lineage>
        <taxon>unclassified sequences</taxon>
        <taxon>metagenomes</taxon>
        <taxon>ecological metagenomes</taxon>
    </lineage>
</organism>
<evidence type="ECO:0000256" key="4">
    <source>
        <dbReference type="ARBA" id="ARBA00023186"/>
    </source>
</evidence>
<dbReference type="Gene3D" id="3.30.565.10">
    <property type="entry name" value="Histidine kinase-like ATPase, C-terminal domain"/>
    <property type="match status" value="1"/>
</dbReference>
<dbReference type="InterPro" id="IPR036890">
    <property type="entry name" value="HATPase_C_sf"/>
</dbReference>
<keyword evidence="3" id="KW-0067">ATP-binding</keyword>
<keyword evidence="4" id="KW-0143">Chaperone</keyword>
<dbReference type="InterPro" id="IPR001404">
    <property type="entry name" value="Hsp90_fam"/>
</dbReference>